<dbReference type="SUPFAM" id="SSF53254">
    <property type="entry name" value="Phosphoglycerate mutase-like"/>
    <property type="match status" value="1"/>
</dbReference>
<dbReference type="RefSeq" id="WP_075691130.1">
    <property type="nucleotide sequence ID" value="NZ_CP009248.1"/>
</dbReference>
<dbReference type="Proteomes" id="UP000185469">
    <property type="component" value="Chromosome"/>
</dbReference>
<dbReference type="InterPro" id="IPR013078">
    <property type="entry name" value="His_Pase_superF_clade-1"/>
</dbReference>
<name>A0A1L7CVU1_9CORY</name>
<proteinExistence type="predicted"/>
<dbReference type="KEGG" id="csph:CSPHI_01200"/>
<dbReference type="Gene3D" id="3.40.50.1240">
    <property type="entry name" value="Phosphoglycerate mutase-like"/>
    <property type="match status" value="1"/>
</dbReference>
<dbReference type="PANTHER" id="PTHR48100">
    <property type="entry name" value="BROAD-SPECIFICITY PHOSPHATASE YOR283W-RELATED"/>
    <property type="match status" value="1"/>
</dbReference>
<dbReference type="PANTHER" id="PTHR48100:SF51">
    <property type="entry name" value="PHOSPHOGLYCERATE MUTASE"/>
    <property type="match status" value="1"/>
</dbReference>
<reference evidence="1 2" key="1">
    <citation type="submission" date="2014-08" db="EMBL/GenBank/DDBJ databases">
        <title>Complete genome sequence of Corynebacterium sphenisci CECT 5990(T) (=DSM 44792(T)), isolated from healthy wild penguins.</title>
        <authorList>
            <person name="Ruckert C."/>
            <person name="Albersmeier A."/>
            <person name="Winkler A."/>
            <person name="Kalinowski J."/>
        </authorList>
    </citation>
    <scope>NUCLEOTIDE SEQUENCE [LARGE SCALE GENOMIC DNA]</scope>
    <source>
        <strain evidence="1 2">DSM 44792</strain>
    </source>
</reference>
<accession>A0A1L7CVU1</accession>
<gene>
    <name evidence="1" type="ORF">CSPHI_01200</name>
</gene>
<organism evidence="1 2">
    <name type="scientific">Corynebacterium sphenisci DSM 44792</name>
    <dbReference type="NCBI Taxonomy" id="1437874"/>
    <lineage>
        <taxon>Bacteria</taxon>
        <taxon>Bacillati</taxon>
        <taxon>Actinomycetota</taxon>
        <taxon>Actinomycetes</taxon>
        <taxon>Mycobacteriales</taxon>
        <taxon>Corynebacteriaceae</taxon>
        <taxon>Corynebacterium</taxon>
    </lineage>
</organism>
<evidence type="ECO:0000313" key="1">
    <source>
        <dbReference type="EMBL" id="APT89928.1"/>
    </source>
</evidence>
<dbReference type="SMART" id="SM00855">
    <property type="entry name" value="PGAM"/>
    <property type="match status" value="1"/>
</dbReference>
<keyword evidence="2" id="KW-1185">Reference proteome</keyword>
<dbReference type="EMBL" id="CP009248">
    <property type="protein sequence ID" value="APT89928.1"/>
    <property type="molecule type" value="Genomic_DNA"/>
</dbReference>
<dbReference type="GO" id="GO:0016791">
    <property type="term" value="F:phosphatase activity"/>
    <property type="evidence" value="ECO:0007669"/>
    <property type="project" value="TreeGrafter"/>
</dbReference>
<dbReference type="GO" id="GO:0005737">
    <property type="term" value="C:cytoplasm"/>
    <property type="evidence" value="ECO:0007669"/>
    <property type="project" value="TreeGrafter"/>
</dbReference>
<dbReference type="OrthoDB" id="3215466at2"/>
<evidence type="ECO:0000313" key="2">
    <source>
        <dbReference type="Proteomes" id="UP000185469"/>
    </source>
</evidence>
<dbReference type="InterPro" id="IPR029033">
    <property type="entry name" value="His_PPase_superfam"/>
</dbReference>
<protein>
    <recommendedName>
        <fullName evidence="3">Phosphoglycerate mutase</fullName>
    </recommendedName>
</protein>
<dbReference type="STRING" id="1437874.CSPHI_01200"/>
<dbReference type="AlphaFoldDB" id="A0A1L7CVU1"/>
<sequence>MAAGGDAPRTIVHLVRHGEVHNPDRILYGRLPGYRLSARGRAQAAATAASFAGHDVAALYVSPMLRTRQTAEPIAEVTGCAQRVRGDLIEAGNDFEGLHVRGPRSDLWHPRHWPLLRRPGVPSWGEPYTAIADRIGAVIAEARAAAAGREAVLVTHQLCVVAAARRARGLRLAHNPARRQCELASVTSLLFTGERLDGVRYAEPAAGV</sequence>
<dbReference type="Pfam" id="PF00300">
    <property type="entry name" value="His_Phos_1"/>
    <property type="match status" value="1"/>
</dbReference>
<evidence type="ECO:0008006" key="3">
    <source>
        <dbReference type="Google" id="ProtNLM"/>
    </source>
</evidence>
<dbReference type="InterPro" id="IPR050275">
    <property type="entry name" value="PGM_Phosphatase"/>
</dbReference>